<accession>A0A8S5PSV5</accession>
<evidence type="ECO:0000313" key="1">
    <source>
        <dbReference type="EMBL" id="DAE09308.1"/>
    </source>
</evidence>
<dbReference type="EMBL" id="BK015486">
    <property type="protein sequence ID" value="DAE09308.1"/>
    <property type="molecule type" value="Genomic_DNA"/>
</dbReference>
<proteinExistence type="predicted"/>
<name>A0A8S5PSV5_9CAUD</name>
<sequence>MEVASEYIHLIGGIWKNLEFTCEEADLMP</sequence>
<protein>
    <submittedName>
        <fullName evidence="1">Uncharacterized protein</fullName>
    </submittedName>
</protein>
<organism evidence="1">
    <name type="scientific">Podoviridae sp. ct5cR14</name>
    <dbReference type="NCBI Taxonomy" id="2825220"/>
    <lineage>
        <taxon>Viruses</taxon>
        <taxon>Duplodnaviria</taxon>
        <taxon>Heunggongvirae</taxon>
        <taxon>Uroviricota</taxon>
        <taxon>Caudoviricetes</taxon>
    </lineage>
</organism>
<reference evidence="1" key="1">
    <citation type="journal article" date="2021" name="Proc. Natl. Acad. Sci. U.S.A.">
        <title>A Catalog of Tens of Thousands of Viruses from Human Metagenomes Reveals Hidden Associations with Chronic Diseases.</title>
        <authorList>
            <person name="Tisza M.J."/>
            <person name="Buck C.B."/>
        </authorList>
    </citation>
    <scope>NUCLEOTIDE SEQUENCE</scope>
    <source>
        <strain evidence="1">Ct5cR14</strain>
    </source>
</reference>